<feature type="compositionally biased region" description="Low complexity" evidence="1">
    <location>
        <begin position="359"/>
        <end position="392"/>
    </location>
</feature>
<keyword evidence="4" id="KW-1185">Reference proteome</keyword>
<name>A0A1Y1X2X8_9FUNG</name>
<feature type="compositionally biased region" description="Polar residues" evidence="1">
    <location>
        <begin position="393"/>
        <end position="404"/>
    </location>
</feature>
<gene>
    <name evidence="3" type="ORF">BCR32DRAFT_25068</name>
</gene>
<protein>
    <submittedName>
        <fullName evidence="3">Uncharacterized protein</fullName>
    </submittedName>
</protein>
<dbReference type="STRING" id="1754192.A0A1Y1X2X8"/>
<keyword evidence="2" id="KW-0472">Membrane</keyword>
<reference evidence="3 4" key="1">
    <citation type="submission" date="2016-08" db="EMBL/GenBank/DDBJ databases">
        <title>A Parts List for Fungal Cellulosomes Revealed by Comparative Genomics.</title>
        <authorList>
            <consortium name="DOE Joint Genome Institute"/>
            <person name="Haitjema C.H."/>
            <person name="Gilmore S.P."/>
            <person name="Henske J.K."/>
            <person name="Solomon K.V."/>
            <person name="De Groot R."/>
            <person name="Kuo A."/>
            <person name="Mondo S.J."/>
            <person name="Salamov A.A."/>
            <person name="Labutti K."/>
            <person name="Zhao Z."/>
            <person name="Chiniquy J."/>
            <person name="Barry K."/>
            <person name="Brewer H.M."/>
            <person name="Purvine S.O."/>
            <person name="Wright A.T."/>
            <person name="Boxma B."/>
            <person name="Van Alen T."/>
            <person name="Hackstein J.H."/>
            <person name="Baker S.E."/>
            <person name="Grigoriev I.V."/>
            <person name="O'Malley M.A."/>
        </authorList>
    </citation>
    <scope>NUCLEOTIDE SEQUENCE [LARGE SCALE GENOMIC DNA]</scope>
    <source>
        <strain evidence="3 4">S4</strain>
    </source>
</reference>
<feature type="transmembrane region" description="Helical" evidence="2">
    <location>
        <begin position="91"/>
        <end position="110"/>
    </location>
</feature>
<evidence type="ECO:0000313" key="4">
    <source>
        <dbReference type="Proteomes" id="UP000193944"/>
    </source>
</evidence>
<dbReference type="Proteomes" id="UP000193944">
    <property type="component" value="Unassembled WGS sequence"/>
</dbReference>
<feature type="transmembrane region" description="Helical" evidence="2">
    <location>
        <begin position="235"/>
        <end position="258"/>
    </location>
</feature>
<evidence type="ECO:0000256" key="1">
    <source>
        <dbReference type="SAM" id="MobiDB-lite"/>
    </source>
</evidence>
<proteinExistence type="predicted"/>
<feature type="transmembrane region" description="Helical" evidence="2">
    <location>
        <begin position="21"/>
        <end position="44"/>
    </location>
</feature>
<feature type="compositionally biased region" description="Basic and acidic residues" evidence="1">
    <location>
        <begin position="342"/>
        <end position="358"/>
    </location>
</feature>
<keyword evidence="2" id="KW-0812">Transmembrane</keyword>
<dbReference type="AlphaFoldDB" id="A0A1Y1X2X8"/>
<sequence>MQQLLILAERLSRISDRFIDVIQNVTNSYIMNSFFPWVCIILYLNRRNLTKPVNIILIGHWFLRSTGDMLRFGSENFHKDYGLTWPFSVKAWYFGNALAHIFWLSGEVLGDWYPLLRTKAVTNNNPKKMKSVYITCILYNIVKLGSISSFFLNNPINLTAKVLENGKLYRSDIELFNLVWWSFVSLMQITSIFYDISVIYLLRKRLFNKMKEDQKYGNNNNNFIEKFKLISEYRIVFSLIASVIFLPIVITFVVMIVLEKMKIKNQAIYDESAVEQFRQVVLSINYNLMYIDQILLRRFVEDNQLYIKRTVSISHHKNLNSSILSSYNTRINSTTISSHVSNQEKNENSMTFKEESLKNNDSSQYISNNNNNNNNNNTNNSIININKTSPNNRYSCNSKTSQSPNYRYSYNARANPSSNYRFSISSLSKNSYSNSINKHSYSSSVSKISFIDSKQDDNMSANLIDKDSLYLINNLNPNMKIYHGKSNSFSTYQSFIQ</sequence>
<feature type="region of interest" description="Disordered" evidence="1">
    <location>
        <begin position="338"/>
        <end position="404"/>
    </location>
</feature>
<accession>A0A1Y1X2X8</accession>
<evidence type="ECO:0000256" key="2">
    <source>
        <dbReference type="SAM" id="Phobius"/>
    </source>
</evidence>
<keyword evidence="2" id="KW-1133">Transmembrane helix</keyword>
<comment type="caution">
    <text evidence="3">The sequence shown here is derived from an EMBL/GenBank/DDBJ whole genome shotgun (WGS) entry which is preliminary data.</text>
</comment>
<organism evidence="3 4">
    <name type="scientific">Anaeromyces robustus</name>
    <dbReference type="NCBI Taxonomy" id="1754192"/>
    <lineage>
        <taxon>Eukaryota</taxon>
        <taxon>Fungi</taxon>
        <taxon>Fungi incertae sedis</taxon>
        <taxon>Chytridiomycota</taxon>
        <taxon>Chytridiomycota incertae sedis</taxon>
        <taxon>Neocallimastigomycetes</taxon>
        <taxon>Neocallimastigales</taxon>
        <taxon>Neocallimastigaceae</taxon>
        <taxon>Anaeromyces</taxon>
    </lineage>
</organism>
<reference evidence="3 4" key="2">
    <citation type="submission" date="2016-08" db="EMBL/GenBank/DDBJ databases">
        <title>Pervasive Adenine N6-methylation of Active Genes in Fungi.</title>
        <authorList>
            <consortium name="DOE Joint Genome Institute"/>
            <person name="Mondo S.J."/>
            <person name="Dannebaum R.O."/>
            <person name="Kuo R.C."/>
            <person name="Labutti K."/>
            <person name="Haridas S."/>
            <person name="Kuo A."/>
            <person name="Salamov A."/>
            <person name="Ahrendt S.R."/>
            <person name="Lipzen A."/>
            <person name="Sullivan W."/>
            <person name="Andreopoulos W.B."/>
            <person name="Clum A."/>
            <person name="Lindquist E."/>
            <person name="Daum C."/>
            <person name="Ramamoorthy G.K."/>
            <person name="Gryganskyi A."/>
            <person name="Culley D."/>
            <person name="Magnuson J.K."/>
            <person name="James T.Y."/>
            <person name="O'Malley M.A."/>
            <person name="Stajich J.E."/>
            <person name="Spatafora J.W."/>
            <person name="Visel A."/>
            <person name="Grigoriev I.V."/>
        </authorList>
    </citation>
    <scope>NUCLEOTIDE SEQUENCE [LARGE SCALE GENOMIC DNA]</scope>
    <source>
        <strain evidence="3 4">S4</strain>
    </source>
</reference>
<feature type="transmembrane region" description="Helical" evidence="2">
    <location>
        <begin position="131"/>
        <end position="152"/>
    </location>
</feature>
<dbReference type="EMBL" id="MCFG01000153">
    <property type="protein sequence ID" value="ORX80157.1"/>
    <property type="molecule type" value="Genomic_DNA"/>
</dbReference>
<evidence type="ECO:0000313" key="3">
    <source>
        <dbReference type="EMBL" id="ORX80157.1"/>
    </source>
</evidence>
<feature type="transmembrane region" description="Helical" evidence="2">
    <location>
        <begin position="178"/>
        <end position="202"/>
    </location>
</feature>